<evidence type="ECO:0000313" key="2">
    <source>
        <dbReference type="EMBL" id="WNO06521.1"/>
    </source>
</evidence>
<accession>A0ABZ0B3Y6</accession>
<protein>
    <submittedName>
        <fullName evidence="2">RseA family anti-sigma factor</fullName>
    </submittedName>
</protein>
<dbReference type="SUPFAM" id="SSF89069">
    <property type="entry name" value="N-terminal, cytoplasmic domain of anti-sigmaE factor RseA"/>
    <property type="match status" value="1"/>
</dbReference>
<dbReference type="InterPro" id="IPR005572">
    <property type="entry name" value="Anti-sigma_E_RseA_N"/>
</dbReference>
<evidence type="ECO:0000313" key="3">
    <source>
        <dbReference type="Proteomes" id="UP001302257"/>
    </source>
</evidence>
<name>A0ABZ0B3Y6_9BURK</name>
<evidence type="ECO:0000259" key="1">
    <source>
        <dbReference type="Pfam" id="PF03872"/>
    </source>
</evidence>
<organism evidence="2 3">
    <name type="scientific">Rhodoferax mekongensis</name>
    <dbReference type="NCBI Taxonomy" id="3068341"/>
    <lineage>
        <taxon>Bacteria</taxon>
        <taxon>Pseudomonadati</taxon>
        <taxon>Pseudomonadota</taxon>
        <taxon>Betaproteobacteria</taxon>
        <taxon>Burkholderiales</taxon>
        <taxon>Comamonadaceae</taxon>
        <taxon>Rhodoferax</taxon>
    </lineage>
</organism>
<dbReference type="Proteomes" id="UP001302257">
    <property type="component" value="Chromosome"/>
</dbReference>
<dbReference type="Pfam" id="PF03872">
    <property type="entry name" value="RseA_N"/>
    <property type="match status" value="1"/>
</dbReference>
<dbReference type="EMBL" id="CP132507">
    <property type="protein sequence ID" value="WNO06521.1"/>
    <property type="molecule type" value="Genomic_DNA"/>
</dbReference>
<sequence>MEHNTSLTLQEQIAALADGELQADKMGSLLDAMEAEPASYEAWAVHHAVAASVRGERVEAPSGDLAFWQSLQKRLAQETDVPVIHNEMQVPNRVIVASSASNASFWRVRALASFAMVLAVGGLAAVLWPQGDSSESFARNGTPLVPVATEVATADGRVMLRNPELDALMAAHQQMGGHSAWQAPSGFLRNATYESPGR</sequence>
<proteinExistence type="predicted"/>
<dbReference type="InterPro" id="IPR036147">
    <property type="entry name" value="Anti-sigma_E_RseA_N_sf"/>
</dbReference>
<dbReference type="Gene3D" id="1.10.10.880">
    <property type="entry name" value="Anti sigma-E protein RseA, N-terminal domain"/>
    <property type="match status" value="1"/>
</dbReference>
<keyword evidence="3" id="KW-1185">Reference proteome</keyword>
<gene>
    <name evidence="2" type="ORF">RAN89_08865</name>
</gene>
<feature type="domain" description="Anti sigma-E protein RseA N-terminal" evidence="1">
    <location>
        <begin position="10"/>
        <end position="85"/>
    </location>
</feature>
<dbReference type="RefSeq" id="WP_313869217.1">
    <property type="nucleotide sequence ID" value="NZ_CP132507.1"/>
</dbReference>
<reference evidence="2 3" key="1">
    <citation type="submission" date="2023-08" db="EMBL/GenBank/DDBJ databases">
        <title>Rhodoferax potami sp. nov. and Rhodoferax mekongensis sp. nov., isolated from the Mekong River in Thailand.</title>
        <authorList>
            <person name="Kitikhun S."/>
            <person name="Charoenyingcharoen P."/>
            <person name="Siriarchawattana P."/>
            <person name="Likhitrattanapisal S."/>
            <person name="Nilsakha T."/>
            <person name="Chanpet A."/>
            <person name="Rattanawaree P."/>
            <person name="Ingsriswang S."/>
        </authorList>
    </citation>
    <scope>NUCLEOTIDE SEQUENCE [LARGE SCALE GENOMIC DNA]</scope>
    <source>
        <strain evidence="2 3">TBRC 17307</strain>
    </source>
</reference>